<gene>
    <name evidence="3" type="ORF">SSX86_016451</name>
</gene>
<evidence type="ECO:0000313" key="4">
    <source>
        <dbReference type="Proteomes" id="UP001408789"/>
    </source>
</evidence>
<feature type="region of interest" description="Disordered" evidence="1">
    <location>
        <begin position="31"/>
        <end position="54"/>
    </location>
</feature>
<evidence type="ECO:0000259" key="2">
    <source>
        <dbReference type="Pfam" id="PF00076"/>
    </source>
</evidence>
<dbReference type="Proteomes" id="UP001408789">
    <property type="component" value="Unassembled WGS sequence"/>
</dbReference>
<dbReference type="CDD" id="cd00590">
    <property type="entry name" value="RRM_SF"/>
    <property type="match status" value="1"/>
</dbReference>
<dbReference type="GO" id="GO:0003723">
    <property type="term" value="F:RNA binding"/>
    <property type="evidence" value="ECO:0007669"/>
    <property type="project" value="InterPro"/>
</dbReference>
<dbReference type="InterPro" id="IPR000504">
    <property type="entry name" value="RRM_dom"/>
</dbReference>
<dbReference type="EMBL" id="JBCNJP010000017">
    <property type="protein sequence ID" value="KAK9065068.1"/>
    <property type="molecule type" value="Genomic_DNA"/>
</dbReference>
<dbReference type="Gene3D" id="3.30.70.330">
    <property type="match status" value="1"/>
</dbReference>
<dbReference type="InterPro" id="IPR012677">
    <property type="entry name" value="Nucleotide-bd_a/b_plait_sf"/>
</dbReference>
<evidence type="ECO:0000256" key="1">
    <source>
        <dbReference type="SAM" id="MobiDB-lite"/>
    </source>
</evidence>
<sequence length="197" mass="22297">MTDGDQVPARDSSAKDIGNPWILINNDRKFQQNGSRDGFRPRATPLHAQGGRRANPNLHEIRKVPTSFYICNFPSSVTVSGMWGRCEEWGTVSDVYIANHLSKSGHRFGFVRFLKVGKVEEMIINLRSMWFGSYKLFADVVKTFDDPVKRATQWPQTSQVKKKEIIGQSISVGMAFKGAAPLPMKEVKKMLWSVHHC</sequence>
<organism evidence="3 4">
    <name type="scientific">Deinandra increscens subsp. villosa</name>
    <dbReference type="NCBI Taxonomy" id="3103831"/>
    <lineage>
        <taxon>Eukaryota</taxon>
        <taxon>Viridiplantae</taxon>
        <taxon>Streptophyta</taxon>
        <taxon>Embryophyta</taxon>
        <taxon>Tracheophyta</taxon>
        <taxon>Spermatophyta</taxon>
        <taxon>Magnoliopsida</taxon>
        <taxon>eudicotyledons</taxon>
        <taxon>Gunneridae</taxon>
        <taxon>Pentapetalae</taxon>
        <taxon>asterids</taxon>
        <taxon>campanulids</taxon>
        <taxon>Asterales</taxon>
        <taxon>Asteraceae</taxon>
        <taxon>Asteroideae</taxon>
        <taxon>Heliantheae alliance</taxon>
        <taxon>Madieae</taxon>
        <taxon>Madiinae</taxon>
        <taxon>Deinandra</taxon>
    </lineage>
</organism>
<comment type="caution">
    <text evidence="3">The sequence shown here is derived from an EMBL/GenBank/DDBJ whole genome shotgun (WGS) entry which is preliminary data.</text>
</comment>
<evidence type="ECO:0000313" key="3">
    <source>
        <dbReference type="EMBL" id="KAK9065068.1"/>
    </source>
</evidence>
<keyword evidence="4" id="KW-1185">Reference proteome</keyword>
<name>A0AAP0GVN6_9ASTR</name>
<dbReference type="AlphaFoldDB" id="A0AAP0GVN6"/>
<feature type="domain" description="RRM" evidence="2">
    <location>
        <begin position="69"/>
        <end position="135"/>
    </location>
</feature>
<proteinExistence type="predicted"/>
<accession>A0AAP0GVN6</accession>
<dbReference type="SUPFAM" id="SSF54928">
    <property type="entry name" value="RNA-binding domain, RBD"/>
    <property type="match status" value="1"/>
</dbReference>
<dbReference type="InterPro" id="IPR035979">
    <property type="entry name" value="RBD_domain_sf"/>
</dbReference>
<protein>
    <recommendedName>
        <fullName evidence="2">RRM domain-containing protein</fullName>
    </recommendedName>
</protein>
<dbReference type="Pfam" id="PF00076">
    <property type="entry name" value="RRM_1"/>
    <property type="match status" value="1"/>
</dbReference>
<reference evidence="3 4" key="1">
    <citation type="submission" date="2024-04" db="EMBL/GenBank/DDBJ databases">
        <title>The reference genome of an endangered Asteraceae, Deinandra increscens subsp. villosa, native to the Central Coast of California.</title>
        <authorList>
            <person name="Guilliams M."/>
            <person name="Hasenstab-Lehman K."/>
            <person name="Meyer R."/>
            <person name="Mcevoy S."/>
        </authorList>
    </citation>
    <scope>NUCLEOTIDE SEQUENCE [LARGE SCALE GENOMIC DNA]</scope>
    <source>
        <tissue evidence="3">Leaf</tissue>
    </source>
</reference>